<dbReference type="GO" id="GO:0005774">
    <property type="term" value="C:vacuolar membrane"/>
    <property type="evidence" value="ECO:0007669"/>
    <property type="project" value="UniProtKB-SubCell"/>
</dbReference>
<evidence type="ECO:0000259" key="12">
    <source>
        <dbReference type="PROSITE" id="PS50929"/>
    </source>
</evidence>
<keyword evidence="7 10" id="KW-1133">Transmembrane helix</keyword>
<evidence type="ECO:0000256" key="7">
    <source>
        <dbReference type="ARBA" id="ARBA00022989"/>
    </source>
</evidence>
<evidence type="ECO:0000313" key="13">
    <source>
        <dbReference type="EMBL" id="KNC82173.1"/>
    </source>
</evidence>
<organism evidence="13 14">
    <name type="scientific">Sphaeroforma arctica JP610</name>
    <dbReference type="NCBI Taxonomy" id="667725"/>
    <lineage>
        <taxon>Eukaryota</taxon>
        <taxon>Ichthyosporea</taxon>
        <taxon>Ichthyophonida</taxon>
        <taxon>Sphaeroforma</taxon>
    </lineage>
</organism>
<evidence type="ECO:0000256" key="9">
    <source>
        <dbReference type="SAM" id="MobiDB-lite"/>
    </source>
</evidence>
<dbReference type="InterPro" id="IPR011527">
    <property type="entry name" value="ABC1_TM_dom"/>
</dbReference>
<dbReference type="EMBL" id="KQ241952">
    <property type="protein sequence ID" value="KNC82173.1"/>
    <property type="molecule type" value="Genomic_DNA"/>
</dbReference>
<evidence type="ECO:0000256" key="3">
    <source>
        <dbReference type="ARBA" id="ARBA00022692"/>
    </source>
</evidence>
<feature type="region of interest" description="Disordered" evidence="9">
    <location>
        <begin position="186"/>
        <end position="218"/>
    </location>
</feature>
<keyword evidence="5" id="KW-0547">Nucleotide-binding</keyword>
<dbReference type="OrthoDB" id="6500128at2759"/>
<name>A0A0L0G1V6_9EUKA</name>
<dbReference type="CDD" id="cd03250">
    <property type="entry name" value="ABCC_MRP_domain1"/>
    <property type="match status" value="1"/>
</dbReference>
<evidence type="ECO:0000256" key="2">
    <source>
        <dbReference type="ARBA" id="ARBA00022448"/>
    </source>
</evidence>
<gene>
    <name evidence="13" type="ORF">SARC_05531</name>
</gene>
<dbReference type="FunFam" id="3.40.50.300:FF:000997">
    <property type="entry name" value="Multidrug resistance-associated protein 1"/>
    <property type="match status" value="1"/>
</dbReference>
<proteinExistence type="predicted"/>
<dbReference type="GO" id="GO:0140359">
    <property type="term" value="F:ABC-type transporter activity"/>
    <property type="evidence" value="ECO:0007669"/>
    <property type="project" value="InterPro"/>
</dbReference>
<dbReference type="GO" id="GO:0016887">
    <property type="term" value="F:ATP hydrolysis activity"/>
    <property type="evidence" value="ECO:0007669"/>
    <property type="project" value="InterPro"/>
</dbReference>
<protein>
    <recommendedName>
        <fullName evidence="15">ABC transporter domain-containing protein</fullName>
    </recommendedName>
</protein>
<feature type="domain" description="ABC transmembrane type-1" evidence="12">
    <location>
        <begin position="1"/>
        <end position="134"/>
    </location>
</feature>
<dbReference type="Gene3D" id="3.40.50.300">
    <property type="entry name" value="P-loop containing nucleotide triphosphate hydrolases"/>
    <property type="match status" value="1"/>
</dbReference>
<feature type="transmembrane region" description="Helical" evidence="10">
    <location>
        <begin position="78"/>
        <end position="96"/>
    </location>
</feature>
<keyword evidence="14" id="KW-1185">Reference proteome</keyword>
<evidence type="ECO:0000256" key="1">
    <source>
        <dbReference type="ARBA" id="ARBA00004128"/>
    </source>
</evidence>
<dbReference type="InterPro" id="IPR050173">
    <property type="entry name" value="ABC_transporter_C-like"/>
</dbReference>
<dbReference type="GO" id="GO:0005524">
    <property type="term" value="F:ATP binding"/>
    <property type="evidence" value="ECO:0007669"/>
    <property type="project" value="UniProtKB-KW"/>
</dbReference>
<dbReference type="InterPro" id="IPR003439">
    <property type="entry name" value="ABC_transporter-like_ATP-bd"/>
</dbReference>
<keyword evidence="8 10" id="KW-0472">Membrane</keyword>
<dbReference type="STRING" id="667725.A0A0L0G1V6"/>
<dbReference type="RefSeq" id="XP_014156075.1">
    <property type="nucleotide sequence ID" value="XM_014300600.1"/>
</dbReference>
<keyword evidence="3 10" id="KW-0812">Transmembrane</keyword>
<keyword evidence="4" id="KW-0677">Repeat</keyword>
<feature type="compositionally biased region" description="Basic and acidic residues" evidence="9">
    <location>
        <begin position="208"/>
        <end position="218"/>
    </location>
</feature>
<keyword evidence="2" id="KW-0813">Transport</keyword>
<evidence type="ECO:0000256" key="8">
    <source>
        <dbReference type="ARBA" id="ARBA00023136"/>
    </source>
</evidence>
<comment type="subcellular location">
    <subcellularLocation>
        <location evidence="1">Vacuole membrane</location>
        <topology evidence="1">Multi-pass membrane protein</topology>
    </subcellularLocation>
</comment>
<dbReference type="AlphaFoldDB" id="A0A0L0G1V6"/>
<dbReference type="Pfam" id="PF00664">
    <property type="entry name" value="ABC_membrane"/>
    <property type="match status" value="1"/>
</dbReference>
<dbReference type="eggNOG" id="KOG0054">
    <property type="taxonomic scope" value="Eukaryota"/>
</dbReference>
<dbReference type="SUPFAM" id="SSF90123">
    <property type="entry name" value="ABC transporter transmembrane region"/>
    <property type="match status" value="1"/>
</dbReference>
<dbReference type="PROSITE" id="PS50929">
    <property type="entry name" value="ABC_TM1F"/>
    <property type="match status" value="1"/>
</dbReference>
<dbReference type="Proteomes" id="UP000054560">
    <property type="component" value="Unassembled WGS sequence"/>
</dbReference>
<feature type="compositionally biased region" description="Basic residues" evidence="9">
    <location>
        <begin position="194"/>
        <end position="207"/>
    </location>
</feature>
<keyword evidence="6" id="KW-0067">ATP-binding</keyword>
<dbReference type="Pfam" id="PF00005">
    <property type="entry name" value="ABC_tran"/>
    <property type="match status" value="1"/>
</dbReference>
<dbReference type="SUPFAM" id="SSF52540">
    <property type="entry name" value="P-loop containing nucleoside triphosphate hydrolases"/>
    <property type="match status" value="1"/>
</dbReference>
<dbReference type="PANTHER" id="PTHR24223:SF443">
    <property type="entry name" value="MULTIDRUG-RESISTANCE LIKE PROTEIN 1, ISOFORM I"/>
    <property type="match status" value="1"/>
</dbReference>
<dbReference type="PANTHER" id="PTHR24223">
    <property type="entry name" value="ATP-BINDING CASSETTE SUB-FAMILY C"/>
    <property type="match status" value="1"/>
</dbReference>
<evidence type="ECO:0008006" key="15">
    <source>
        <dbReference type="Google" id="ProtNLM"/>
    </source>
</evidence>
<dbReference type="InterPro" id="IPR027417">
    <property type="entry name" value="P-loop_NTPase"/>
</dbReference>
<dbReference type="PROSITE" id="PS00211">
    <property type="entry name" value="ABC_TRANSPORTER_1"/>
    <property type="match status" value="1"/>
</dbReference>
<evidence type="ECO:0000256" key="4">
    <source>
        <dbReference type="ARBA" id="ARBA00022737"/>
    </source>
</evidence>
<dbReference type="SMART" id="SM00382">
    <property type="entry name" value="AAA"/>
    <property type="match status" value="1"/>
</dbReference>
<feature type="domain" description="ABC transporter" evidence="11">
    <location>
        <begin position="248"/>
        <end position="473"/>
    </location>
</feature>
<evidence type="ECO:0000256" key="6">
    <source>
        <dbReference type="ARBA" id="ARBA00022840"/>
    </source>
</evidence>
<reference evidence="13 14" key="1">
    <citation type="submission" date="2011-02" db="EMBL/GenBank/DDBJ databases">
        <title>The Genome Sequence of Sphaeroforma arctica JP610.</title>
        <authorList>
            <consortium name="The Broad Institute Genome Sequencing Platform"/>
            <person name="Russ C."/>
            <person name="Cuomo C."/>
            <person name="Young S.K."/>
            <person name="Zeng Q."/>
            <person name="Gargeya S."/>
            <person name="Alvarado L."/>
            <person name="Berlin A."/>
            <person name="Chapman S.B."/>
            <person name="Chen Z."/>
            <person name="Freedman E."/>
            <person name="Gellesch M."/>
            <person name="Goldberg J."/>
            <person name="Griggs A."/>
            <person name="Gujja S."/>
            <person name="Heilman E."/>
            <person name="Heiman D."/>
            <person name="Howarth C."/>
            <person name="Mehta T."/>
            <person name="Neiman D."/>
            <person name="Pearson M."/>
            <person name="Roberts A."/>
            <person name="Saif S."/>
            <person name="Shea T."/>
            <person name="Shenoy N."/>
            <person name="Sisk P."/>
            <person name="Stolte C."/>
            <person name="Sykes S."/>
            <person name="White J."/>
            <person name="Yandava C."/>
            <person name="Burger G."/>
            <person name="Gray M.W."/>
            <person name="Holland P.W.H."/>
            <person name="King N."/>
            <person name="Lang F.B.F."/>
            <person name="Roger A.J."/>
            <person name="Ruiz-Trillo I."/>
            <person name="Haas B."/>
            <person name="Nusbaum C."/>
            <person name="Birren B."/>
        </authorList>
    </citation>
    <scope>NUCLEOTIDE SEQUENCE [LARGE SCALE GENOMIC DNA]</scope>
    <source>
        <strain evidence="13 14">JP610</strain>
    </source>
</reference>
<evidence type="ECO:0000259" key="11">
    <source>
        <dbReference type="PROSITE" id="PS50893"/>
    </source>
</evidence>
<dbReference type="PROSITE" id="PS50893">
    <property type="entry name" value="ABC_TRANSPORTER_2"/>
    <property type="match status" value="1"/>
</dbReference>
<dbReference type="Gene3D" id="1.20.1560.10">
    <property type="entry name" value="ABC transporter type 1, transmembrane domain"/>
    <property type="match status" value="1"/>
</dbReference>
<sequence>MVLLFPICGSLAKMMMTCTQILKRHTDVRVGILTEILQGIRVIKLNAWEDSFIEKVGQVREDEMNVTKSLAIYKAINTFFLLSLPVFVSITTFTVYTATGNIVQANVVFPAIALFATLRFPLAFLPMIIAGVAKMNVARTRITKFLIADEIEDELANDRNRPDGAMVGINNGTFYWVSEMEESKDLEVQESGKEKKRGRGKGKRKRVSKADEGGMESRDRIMPVADGSKQRIESSDFGKVDIDSVEDIQDSIVSKFEPTNRTQHGFELRALNVQIQPGELFAVVGAVGSGKSSFLAALIGDMTCADGDVYVNGSVAYAAQQAWILNGTLKDNVVFGKDFNQERYDQTIESCALRRDLEILSGGDQVEIGERGINLSGGQKQRISVARAVYNDADIVLLDDPLSAVDAHVGKHMFEKAIVQQMAGKTRVLVTNQLHVLPHCDRVCVFKNNTIAELGVSVVWVGYESVLRMGRVCVYKNNTITELSVSCGVVWVG</sequence>
<evidence type="ECO:0000256" key="5">
    <source>
        <dbReference type="ARBA" id="ARBA00022741"/>
    </source>
</evidence>
<accession>A0A0L0G1V6</accession>
<dbReference type="GeneID" id="25906035"/>
<feature type="transmembrane region" description="Helical" evidence="10">
    <location>
        <begin position="108"/>
        <end position="133"/>
    </location>
</feature>
<evidence type="ECO:0000313" key="14">
    <source>
        <dbReference type="Proteomes" id="UP000054560"/>
    </source>
</evidence>
<dbReference type="InterPro" id="IPR036640">
    <property type="entry name" value="ABC1_TM_sf"/>
</dbReference>
<dbReference type="InterPro" id="IPR003593">
    <property type="entry name" value="AAA+_ATPase"/>
</dbReference>
<evidence type="ECO:0000256" key="10">
    <source>
        <dbReference type="SAM" id="Phobius"/>
    </source>
</evidence>
<dbReference type="InterPro" id="IPR017871">
    <property type="entry name" value="ABC_transporter-like_CS"/>
</dbReference>